<evidence type="ECO:0000313" key="2">
    <source>
        <dbReference type="EMBL" id="WKW11965.1"/>
    </source>
</evidence>
<proteinExistence type="predicted"/>
<protein>
    <submittedName>
        <fullName evidence="2">Uncharacterized protein</fullName>
    </submittedName>
</protein>
<keyword evidence="1" id="KW-0812">Transmembrane</keyword>
<dbReference type="Proteomes" id="UP001229955">
    <property type="component" value="Chromosome"/>
</dbReference>
<dbReference type="KEGG" id="pspc:Strain318_001236"/>
<keyword evidence="1" id="KW-1133">Transmembrane helix</keyword>
<accession>A0AA49JZ07</accession>
<keyword evidence="4" id="KW-1185">Reference proteome</keyword>
<organism evidence="2">
    <name type="scientific">Pseudogemmatithrix spongiicola</name>
    <dbReference type="NCBI Taxonomy" id="3062599"/>
    <lineage>
        <taxon>Bacteria</taxon>
        <taxon>Pseudomonadati</taxon>
        <taxon>Gemmatimonadota</taxon>
        <taxon>Gemmatimonadia</taxon>
        <taxon>Gemmatimonadales</taxon>
        <taxon>Gemmatimonadaceae</taxon>
        <taxon>Pseudogemmatithrix</taxon>
    </lineage>
</organism>
<sequence length="61" mass="6535">MEQAFGGPLGTLWAGLGMGAYYVGLTWINILLGFFLTPLFIIPATWVMDAMAKKKAAQAGN</sequence>
<evidence type="ECO:0000313" key="4">
    <source>
        <dbReference type="Proteomes" id="UP001229955"/>
    </source>
</evidence>
<dbReference type="EMBL" id="CP130613">
    <property type="protein sequence ID" value="WKW14875.1"/>
    <property type="molecule type" value="Genomic_DNA"/>
</dbReference>
<accession>A0AA49JTU9</accession>
<evidence type="ECO:0000313" key="3">
    <source>
        <dbReference type="EMBL" id="WKW14875.1"/>
    </source>
</evidence>
<feature type="transmembrane region" description="Helical" evidence="1">
    <location>
        <begin position="20"/>
        <end position="47"/>
    </location>
</feature>
<gene>
    <name evidence="2" type="ORF">Strain138_001236</name>
    <name evidence="3" type="ORF">Strain318_001236</name>
</gene>
<name>A0AA49JTU9_9BACT</name>
<dbReference type="EMBL" id="CP130612">
    <property type="protein sequence ID" value="WKW11965.1"/>
    <property type="molecule type" value="Genomic_DNA"/>
</dbReference>
<evidence type="ECO:0000256" key="1">
    <source>
        <dbReference type="SAM" id="Phobius"/>
    </source>
</evidence>
<keyword evidence="1" id="KW-0472">Membrane</keyword>
<dbReference type="RefSeq" id="WP_367887644.1">
    <property type="nucleotide sequence ID" value="NZ_CP130612.1"/>
</dbReference>
<reference evidence="2" key="1">
    <citation type="submission" date="2023-07" db="EMBL/GenBank/DDBJ databases">
        <authorList>
            <person name="Haufschild T."/>
            <person name="Kallscheuer N."/>
            <person name="Hammer J."/>
            <person name="Kohn T."/>
            <person name="Kabuu M."/>
            <person name="Jogler M."/>
            <person name="Wohfarth N."/>
            <person name="Heuer A."/>
            <person name="Rohde M."/>
            <person name="van Teeseling M.C.F."/>
            <person name="Jogler C."/>
        </authorList>
    </citation>
    <scope>NUCLEOTIDE SEQUENCE</scope>
    <source>
        <strain evidence="2">Strain 138</strain>
        <strain evidence="3">Strain 318</strain>
    </source>
</reference>
<dbReference type="AlphaFoldDB" id="A0AA49JTU9"/>